<dbReference type="EMBL" id="CADEPI010000014">
    <property type="protein sequence ID" value="CAB3364130.1"/>
    <property type="molecule type" value="Genomic_DNA"/>
</dbReference>
<dbReference type="Pfam" id="PF17169">
    <property type="entry name" value="NRBF2_MIT"/>
    <property type="match status" value="1"/>
</dbReference>
<dbReference type="GO" id="GO:0006914">
    <property type="term" value="P:autophagy"/>
    <property type="evidence" value="ECO:0007669"/>
    <property type="project" value="InterPro"/>
</dbReference>
<evidence type="ECO:0000313" key="4">
    <source>
        <dbReference type="Proteomes" id="UP000494165"/>
    </source>
</evidence>
<sequence>MENAPLNKAHYQARCAANHSDSKRYSKAAECHRAAAALMDEALKCTNEPKAIESLTLQKKYHLRMAEFTLENKIAHEKMLKDQEHWQQSYSQVRPVQNQQEGSKLHTDIFRTMEEADSLMANLLHKDESAAVAVKEVSEPSPIRGIKQPKGDSMVMEELKTLTQILHNQVKQLVNQLDEKDKEIGTLRNHVHILEEHLEACFNAGLTTTPAPANPVPSAIRTTPKTEETDFIDTRTLPVLAPLEMPNFDFSLIGSKSDITGGDDDEEKL</sequence>
<comment type="caution">
    <text evidence="3">The sequence shown here is derived from an EMBL/GenBank/DDBJ whole genome shotgun (WGS) entry which is preliminary data.</text>
</comment>
<dbReference type="Proteomes" id="UP000494165">
    <property type="component" value="Unassembled WGS sequence"/>
</dbReference>
<organism evidence="3 4">
    <name type="scientific">Cloeon dipterum</name>
    <dbReference type="NCBI Taxonomy" id="197152"/>
    <lineage>
        <taxon>Eukaryota</taxon>
        <taxon>Metazoa</taxon>
        <taxon>Ecdysozoa</taxon>
        <taxon>Arthropoda</taxon>
        <taxon>Hexapoda</taxon>
        <taxon>Insecta</taxon>
        <taxon>Pterygota</taxon>
        <taxon>Palaeoptera</taxon>
        <taxon>Ephemeroptera</taxon>
        <taxon>Pisciforma</taxon>
        <taxon>Baetidae</taxon>
        <taxon>Cloeon</taxon>
    </lineage>
</organism>
<feature type="coiled-coil region" evidence="1">
    <location>
        <begin position="156"/>
        <end position="190"/>
    </location>
</feature>
<dbReference type="OrthoDB" id="3694230at2759"/>
<evidence type="ECO:0000259" key="2">
    <source>
        <dbReference type="Pfam" id="PF17169"/>
    </source>
</evidence>
<evidence type="ECO:0000256" key="1">
    <source>
        <dbReference type="SAM" id="Coils"/>
    </source>
</evidence>
<reference evidence="3 4" key="1">
    <citation type="submission" date="2020-04" db="EMBL/GenBank/DDBJ databases">
        <authorList>
            <person name="Alioto T."/>
            <person name="Alioto T."/>
            <person name="Gomez Garrido J."/>
        </authorList>
    </citation>
    <scope>NUCLEOTIDE SEQUENCE [LARGE SCALE GENOMIC DNA]</scope>
</reference>
<dbReference type="AlphaFoldDB" id="A0A8S1C5T6"/>
<proteinExistence type="predicted"/>
<dbReference type="PANTHER" id="PTHR14964:SF2">
    <property type="entry name" value="NUCLEAR RECEPTOR-BINDING FACTOR 2"/>
    <property type="match status" value="1"/>
</dbReference>
<keyword evidence="4" id="KW-1185">Reference proteome</keyword>
<dbReference type="Gene3D" id="1.20.58.80">
    <property type="entry name" value="Phosphotransferase system, lactose/cellobiose-type IIA subunit"/>
    <property type="match status" value="1"/>
</dbReference>
<evidence type="ECO:0000313" key="3">
    <source>
        <dbReference type="EMBL" id="CAB3364130.1"/>
    </source>
</evidence>
<feature type="domain" description="Nuclear receptor-binding factor 2 MIT" evidence="2">
    <location>
        <begin position="3"/>
        <end position="66"/>
    </location>
</feature>
<keyword evidence="1" id="KW-0175">Coiled coil</keyword>
<dbReference type="PANTHER" id="PTHR14964">
    <property type="entry name" value="NUCLEAR RECEPTOR BINDING FACTOR 2"/>
    <property type="match status" value="1"/>
</dbReference>
<dbReference type="InterPro" id="IPR039679">
    <property type="entry name" value="NRBF2"/>
</dbReference>
<name>A0A8S1C5T6_9INSE</name>
<protein>
    <recommendedName>
        <fullName evidence="2">Nuclear receptor-binding factor 2 MIT domain-containing protein</fullName>
    </recommendedName>
</protein>
<dbReference type="SUPFAM" id="SSF140361">
    <property type="entry name" value="MIT domain-like"/>
    <property type="match status" value="1"/>
</dbReference>
<gene>
    <name evidence="3" type="ORF">CLODIP_2_CD06882</name>
</gene>
<accession>A0A8S1C5T6</accession>
<dbReference type="InterPro" id="IPR033393">
    <property type="entry name" value="NRBF2_MIT"/>
</dbReference>